<dbReference type="InterPro" id="IPR036390">
    <property type="entry name" value="WH_DNA-bd_sf"/>
</dbReference>
<keyword evidence="4" id="KW-1185">Reference proteome</keyword>
<evidence type="ECO:0000256" key="1">
    <source>
        <dbReference type="ARBA" id="ARBA00022849"/>
    </source>
</evidence>
<dbReference type="Proteomes" id="UP000022835">
    <property type="component" value="Unassembled WGS sequence"/>
</dbReference>
<protein>
    <submittedName>
        <fullName evidence="3">ArsR family transcriptional regulator</fullName>
    </submittedName>
</protein>
<dbReference type="PANTHER" id="PTHR43428">
    <property type="entry name" value="ARSENATE REDUCTASE"/>
    <property type="match status" value="1"/>
</dbReference>
<proteinExistence type="predicted"/>
<dbReference type="InterPro" id="IPR023485">
    <property type="entry name" value="Ptyr_pPase"/>
</dbReference>
<dbReference type="Pfam" id="PF12840">
    <property type="entry name" value="HTH_20"/>
    <property type="match status" value="1"/>
</dbReference>
<dbReference type="SMART" id="SM00226">
    <property type="entry name" value="LMWPc"/>
    <property type="match status" value="1"/>
</dbReference>
<gene>
    <name evidence="3" type="ORF">Y900_030405</name>
</gene>
<name>A0A064C9D4_9MYCO</name>
<dbReference type="eggNOG" id="COG0640">
    <property type="taxonomic scope" value="Bacteria"/>
</dbReference>
<dbReference type="PROSITE" id="PS50987">
    <property type="entry name" value="HTH_ARSR_2"/>
    <property type="match status" value="1"/>
</dbReference>
<dbReference type="OrthoDB" id="9784339at2"/>
<accession>A0A064C9D4</accession>
<dbReference type="eggNOG" id="COG0394">
    <property type="taxonomic scope" value="Bacteria"/>
</dbReference>
<dbReference type="CDD" id="cd00090">
    <property type="entry name" value="HTH_ARSR"/>
    <property type="match status" value="1"/>
</dbReference>
<dbReference type="STRING" id="1440774.Y900_030405"/>
<dbReference type="InterPro" id="IPR036388">
    <property type="entry name" value="WH-like_DNA-bd_sf"/>
</dbReference>
<dbReference type="RefSeq" id="WP_036349432.1">
    <property type="nucleotide sequence ID" value="NZ_JALN02000003.1"/>
</dbReference>
<dbReference type="Gene3D" id="3.40.50.2300">
    <property type="match status" value="1"/>
</dbReference>
<dbReference type="Gene3D" id="1.10.10.10">
    <property type="entry name" value="Winged helix-like DNA-binding domain superfamily/Winged helix DNA-binding domain"/>
    <property type="match status" value="1"/>
</dbReference>
<reference evidence="3" key="1">
    <citation type="submission" date="2014-05" db="EMBL/GenBank/DDBJ databases">
        <title>Genome sequence of Mycobacterium aromaticivorans strain JS19b1T (= DSM 45407T).</title>
        <authorList>
            <person name="Kwak Y."/>
            <person name="Park G.-S."/>
            <person name="Li Q.X."/>
            <person name="Lee S.-E."/>
            <person name="Shin J.-H."/>
        </authorList>
    </citation>
    <scope>NUCLEOTIDE SEQUENCE [LARGE SCALE GENOMIC DNA]</scope>
    <source>
        <strain evidence="3">JS19b1</strain>
    </source>
</reference>
<evidence type="ECO:0000313" key="3">
    <source>
        <dbReference type="EMBL" id="KDE96945.1"/>
    </source>
</evidence>
<dbReference type="InterPro" id="IPR001845">
    <property type="entry name" value="HTH_ArsR_DNA-bd_dom"/>
</dbReference>
<evidence type="ECO:0000313" key="4">
    <source>
        <dbReference type="Proteomes" id="UP000022835"/>
    </source>
</evidence>
<dbReference type="InterPro" id="IPR036196">
    <property type="entry name" value="Ptyr_pPase_sf"/>
</dbReference>
<organism evidence="3 4">
    <name type="scientific">Mycolicibacterium aromaticivorans JS19b1 = JCM 16368</name>
    <dbReference type="NCBI Taxonomy" id="1440774"/>
    <lineage>
        <taxon>Bacteria</taxon>
        <taxon>Bacillati</taxon>
        <taxon>Actinomycetota</taxon>
        <taxon>Actinomycetes</taxon>
        <taxon>Mycobacteriales</taxon>
        <taxon>Mycobacteriaceae</taxon>
        <taxon>Mycolicibacterium</taxon>
    </lineage>
</organism>
<feature type="domain" description="HTH arsR-type" evidence="2">
    <location>
        <begin position="9"/>
        <end position="102"/>
    </location>
</feature>
<evidence type="ECO:0000259" key="2">
    <source>
        <dbReference type="PROSITE" id="PS50987"/>
    </source>
</evidence>
<comment type="caution">
    <text evidence="3">The sequence shown here is derived from an EMBL/GenBank/DDBJ whole genome shotgun (WGS) entry which is preliminary data.</text>
</comment>
<dbReference type="AlphaFoldDB" id="A0A064C9D4"/>
<dbReference type="GO" id="GO:0003700">
    <property type="term" value="F:DNA-binding transcription factor activity"/>
    <property type="evidence" value="ECO:0007669"/>
    <property type="project" value="InterPro"/>
</dbReference>
<dbReference type="PANTHER" id="PTHR43428:SF1">
    <property type="entry name" value="ARSENATE REDUCTASE"/>
    <property type="match status" value="1"/>
</dbReference>
<dbReference type="InterPro" id="IPR011991">
    <property type="entry name" value="ArsR-like_HTH"/>
</dbReference>
<dbReference type="GO" id="GO:0046685">
    <property type="term" value="P:response to arsenic-containing substance"/>
    <property type="evidence" value="ECO:0007669"/>
    <property type="project" value="UniProtKB-KW"/>
</dbReference>
<dbReference type="Pfam" id="PF01451">
    <property type="entry name" value="LMWPc"/>
    <property type="match status" value="1"/>
</dbReference>
<dbReference type="SUPFAM" id="SSF46785">
    <property type="entry name" value="Winged helix' DNA-binding domain"/>
    <property type="match status" value="1"/>
</dbReference>
<sequence length="230" mass="25010">MRIDLSPHGGEYDAERRARVHAALGDPARLSIVDRLLLADASPSELQGLLSMPSNLVAHHLRILEEAGVVQRSRSEADRRRTYLQLVPAALEAALPVANWQAQRVVFVCSHNSARSPLAVAIWNRRSTLPAVSAGTHPATKVHPGATKAAKRNGLAIVSHTPVHIDDVVRPGDLVVAVCDNAHEELVADTRRLHWSIPDPAGSDDPDAFDRALDRLSERIDRLLPALRAS</sequence>
<dbReference type="EMBL" id="JALN02000003">
    <property type="protein sequence ID" value="KDE96945.1"/>
    <property type="molecule type" value="Genomic_DNA"/>
</dbReference>
<dbReference type="SMART" id="SM00418">
    <property type="entry name" value="HTH_ARSR"/>
    <property type="match status" value="1"/>
</dbReference>
<keyword evidence="1" id="KW-0059">Arsenical resistance</keyword>
<dbReference type="SUPFAM" id="SSF52788">
    <property type="entry name" value="Phosphotyrosine protein phosphatases I"/>
    <property type="match status" value="1"/>
</dbReference>